<name>A0A059F4Z7_9MICR</name>
<accession>A0A059F4Z7</accession>
<dbReference type="OrthoDB" id="10321975at2759"/>
<evidence type="ECO:0000313" key="1">
    <source>
        <dbReference type="EMBL" id="KCZ82026.1"/>
    </source>
</evidence>
<evidence type="ECO:0000313" key="2">
    <source>
        <dbReference type="Proteomes" id="UP000030655"/>
    </source>
</evidence>
<reference evidence="1 2" key="2">
    <citation type="submission" date="2014-03" db="EMBL/GenBank/DDBJ databases">
        <title>The Genome Sequence of Anncaliia algerae insect isolate PRA339.</title>
        <authorList>
            <consortium name="The Broad Institute Genome Sequencing Platform"/>
            <consortium name="The Broad Institute Genome Sequencing Center for Infectious Disease"/>
            <person name="Cuomo C."/>
            <person name="Becnel J."/>
            <person name="Sanscrainte N."/>
            <person name="Walker B."/>
            <person name="Young S.K."/>
            <person name="Zeng Q."/>
            <person name="Gargeya S."/>
            <person name="Fitzgerald M."/>
            <person name="Haas B."/>
            <person name="Abouelleil A."/>
            <person name="Alvarado L."/>
            <person name="Arachchi H.M."/>
            <person name="Berlin A.M."/>
            <person name="Chapman S.B."/>
            <person name="Dewar J."/>
            <person name="Goldberg J."/>
            <person name="Griggs A."/>
            <person name="Gujja S."/>
            <person name="Hansen M."/>
            <person name="Howarth C."/>
            <person name="Imamovic A."/>
            <person name="Larimer J."/>
            <person name="McCowan C."/>
            <person name="Murphy C."/>
            <person name="Neiman D."/>
            <person name="Pearson M."/>
            <person name="Priest M."/>
            <person name="Roberts A."/>
            <person name="Saif S."/>
            <person name="Shea T."/>
            <person name="Sisk P."/>
            <person name="Sykes S."/>
            <person name="Wortman J."/>
            <person name="Nusbaum C."/>
            <person name="Birren B."/>
        </authorList>
    </citation>
    <scope>NUCLEOTIDE SEQUENCE [LARGE SCALE GENOMIC DNA]</scope>
    <source>
        <strain evidence="1 2">PRA339</strain>
    </source>
</reference>
<gene>
    <name evidence="1" type="ORF">H312_00508</name>
</gene>
<proteinExistence type="predicted"/>
<organism evidence="1 2">
    <name type="scientific">Anncaliia algerae PRA339</name>
    <dbReference type="NCBI Taxonomy" id="1288291"/>
    <lineage>
        <taxon>Eukaryota</taxon>
        <taxon>Fungi</taxon>
        <taxon>Fungi incertae sedis</taxon>
        <taxon>Microsporidia</taxon>
        <taxon>Tubulinosematoidea</taxon>
        <taxon>Tubulinosematidae</taxon>
        <taxon>Anncaliia</taxon>
    </lineage>
</organism>
<dbReference type="VEuPathDB" id="MicrosporidiaDB:H312_00508"/>
<sequence length="305" mass="36213">MKIFEICVFWIQKLQCGLPINTSNLLFYTQSIPQSFLMPINPPIAYVFLPEQPNYSSHFPITQPSLENFFPQVVPIERTNIENSNSFSINNPPNMRAQNETLNQSNIHTGQMCLNTGHLNRSTKYNEFLEGLRKNINFGKVNILQTYFLNYRLNSLDCTKFVGKLRIAFNNPYMNKNLNLAIKDKIICLLVEHFRQNYYNAIIFYIFYCHFSNGLENIYFSETDKLLYIRIFSIKLNMFQRVPLKFLLTEWKHNFYLSSGVGIYQILIDLFIEEYKSSEFIMLKIEERFRSFKIRAYFALKIFLK</sequence>
<dbReference type="EMBL" id="KK365133">
    <property type="protein sequence ID" value="KCZ82026.1"/>
    <property type="molecule type" value="Genomic_DNA"/>
</dbReference>
<protein>
    <submittedName>
        <fullName evidence="1">Uncharacterized protein</fullName>
    </submittedName>
</protein>
<keyword evidence="2" id="KW-1185">Reference proteome</keyword>
<dbReference type="AlphaFoldDB" id="A0A059F4Z7"/>
<dbReference type="HOGENOM" id="CLU_963014_0_0_1"/>
<reference evidence="2" key="1">
    <citation type="submission" date="2013-02" db="EMBL/GenBank/DDBJ databases">
        <authorList>
            <consortium name="The Broad Institute Genome Sequencing Platform"/>
            <person name="Cuomo C."/>
            <person name="Becnel J."/>
            <person name="Sanscrainte N."/>
            <person name="Walker B."/>
            <person name="Young S.K."/>
            <person name="Zeng Q."/>
            <person name="Gargeya S."/>
            <person name="Fitzgerald M."/>
            <person name="Haas B."/>
            <person name="Abouelleil A."/>
            <person name="Alvarado L."/>
            <person name="Arachchi H.M."/>
            <person name="Berlin A.M."/>
            <person name="Chapman S.B."/>
            <person name="Dewar J."/>
            <person name="Goldberg J."/>
            <person name="Griggs A."/>
            <person name="Gujja S."/>
            <person name="Hansen M."/>
            <person name="Howarth C."/>
            <person name="Imamovic A."/>
            <person name="Larimer J."/>
            <person name="McCowan C."/>
            <person name="Murphy C."/>
            <person name="Neiman D."/>
            <person name="Pearson M."/>
            <person name="Priest M."/>
            <person name="Roberts A."/>
            <person name="Saif S."/>
            <person name="Shea T."/>
            <person name="Sisk P."/>
            <person name="Sykes S."/>
            <person name="Wortman J."/>
            <person name="Nusbaum C."/>
            <person name="Birren B."/>
        </authorList>
    </citation>
    <scope>NUCLEOTIDE SEQUENCE [LARGE SCALE GENOMIC DNA]</scope>
    <source>
        <strain evidence="2">PRA339</strain>
    </source>
</reference>
<dbReference type="Proteomes" id="UP000030655">
    <property type="component" value="Unassembled WGS sequence"/>
</dbReference>